<comment type="similarity">
    <text evidence="2">Belongs to the ATPase inhibitor family.</text>
</comment>
<feature type="region of interest" description="Disordered" evidence="6">
    <location>
        <begin position="100"/>
        <end position="119"/>
    </location>
</feature>
<evidence type="ECO:0000256" key="1">
    <source>
        <dbReference type="ARBA" id="ARBA00004173"/>
    </source>
</evidence>
<evidence type="ECO:0000256" key="4">
    <source>
        <dbReference type="ARBA" id="ARBA00023054"/>
    </source>
</evidence>
<dbReference type="PANTHER" id="PTHR48417">
    <property type="entry name" value="ATP SYNTHASE F1 SUBUNIT EPSILON"/>
    <property type="match status" value="1"/>
</dbReference>
<keyword evidence="4" id="KW-0175">Coiled coil</keyword>
<keyword evidence="3" id="KW-0809">Transit peptide</keyword>
<dbReference type="InterPro" id="IPR007648">
    <property type="entry name" value="ATPase_inhibitor_mt"/>
</dbReference>
<evidence type="ECO:0000256" key="5">
    <source>
        <dbReference type="ARBA" id="ARBA00023128"/>
    </source>
</evidence>
<feature type="compositionally biased region" description="Gly residues" evidence="6">
    <location>
        <begin position="58"/>
        <end position="68"/>
    </location>
</feature>
<dbReference type="EMBL" id="OU963894">
    <property type="protein sequence ID" value="CAH0397126.1"/>
    <property type="molecule type" value="Genomic_DNA"/>
</dbReference>
<reference evidence="7" key="1">
    <citation type="submission" date="2021-12" db="EMBL/GenBank/DDBJ databases">
        <authorList>
            <person name="King R."/>
        </authorList>
    </citation>
    <scope>NUCLEOTIDE SEQUENCE</scope>
</reference>
<evidence type="ECO:0000256" key="3">
    <source>
        <dbReference type="ARBA" id="ARBA00022946"/>
    </source>
</evidence>
<feature type="region of interest" description="Disordered" evidence="6">
    <location>
        <begin position="50"/>
        <end position="76"/>
    </location>
</feature>
<evidence type="ECO:0000256" key="6">
    <source>
        <dbReference type="SAM" id="MobiDB-lite"/>
    </source>
</evidence>
<dbReference type="Proteomes" id="UP001153292">
    <property type="component" value="Chromosome 1"/>
</dbReference>
<evidence type="ECO:0008006" key="9">
    <source>
        <dbReference type="Google" id="ProtNLM"/>
    </source>
</evidence>
<keyword evidence="5" id="KW-0496">Mitochondrion</keyword>
<organism evidence="7 8">
    <name type="scientific">Chilo suppressalis</name>
    <name type="common">Asiatic rice borer moth</name>
    <dbReference type="NCBI Taxonomy" id="168631"/>
    <lineage>
        <taxon>Eukaryota</taxon>
        <taxon>Metazoa</taxon>
        <taxon>Ecdysozoa</taxon>
        <taxon>Arthropoda</taxon>
        <taxon>Hexapoda</taxon>
        <taxon>Insecta</taxon>
        <taxon>Pterygota</taxon>
        <taxon>Neoptera</taxon>
        <taxon>Endopterygota</taxon>
        <taxon>Lepidoptera</taxon>
        <taxon>Glossata</taxon>
        <taxon>Ditrysia</taxon>
        <taxon>Pyraloidea</taxon>
        <taxon>Crambidae</taxon>
        <taxon>Crambinae</taxon>
        <taxon>Chilo</taxon>
    </lineage>
</organism>
<dbReference type="SUPFAM" id="SSF64602">
    <property type="entry name" value="F1 ATPase inhibitor, IF1, C-terminal domain"/>
    <property type="match status" value="1"/>
</dbReference>
<name>A0ABN8AWV4_CHISP</name>
<dbReference type="PANTHER" id="PTHR48417:SF1">
    <property type="entry name" value="ATP SYNTHASE F1 SUBUNIT EPSILON"/>
    <property type="match status" value="1"/>
</dbReference>
<evidence type="ECO:0000313" key="7">
    <source>
        <dbReference type="EMBL" id="CAH0397126.1"/>
    </source>
</evidence>
<evidence type="ECO:0000256" key="2">
    <source>
        <dbReference type="ARBA" id="ARBA00010901"/>
    </source>
</evidence>
<dbReference type="Pfam" id="PF04568">
    <property type="entry name" value="IATP"/>
    <property type="match status" value="1"/>
</dbReference>
<dbReference type="Gene3D" id="1.20.5.500">
    <property type="entry name" value="Single helix bin"/>
    <property type="match status" value="1"/>
</dbReference>
<proteinExistence type="inferred from homology"/>
<protein>
    <recommendedName>
        <fullName evidence="9">ATPase inhibitor mai-2, mitochondrial</fullName>
    </recommendedName>
</protein>
<sequence length="119" mass="12803">MATMRFQQAFTKLGVRKVGFSLSQGNYQIGNGNQTSSSQGSGVHTVLRRDYTLPPVGTGAGRGGGAGGSVRESGGALGQYGAAQEEEYFFNKRKEQLAKLKSKMKQEGKSPDIKRKEDK</sequence>
<accession>A0ABN8AWV4</accession>
<keyword evidence="8" id="KW-1185">Reference proteome</keyword>
<evidence type="ECO:0000313" key="8">
    <source>
        <dbReference type="Proteomes" id="UP001153292"/>
    </source>
</evidence>
<gene>
    <name evidence="7" type="ORF">CHILSU_LOCUS188</name>
</gene>
<comment type="subcellular location">
    <subcellularLocation>
        <location evidence="1">Mitochondrion</location>
    </subcellularLocation>
</comment>